<evidence type="ECO:0000256" key="1">
    <source>
        <dbReference type="ARBA" id="ARBA00008857"/>
    </source>
</evidence>
<gene>
    <name evidence="6" type="ORF">PSR59_03325</name>
</gene>
<comment type="similarity">
    <text evidence="1">Belongs to the 'phage' integrase family.</text>
</comment>
<evidence type="ECO:0000313" key="7">
    <source>
        <dbReference type="Proteomes" id="UP001222683"/>
    </source>
</evidence>
<proteinExistence type="inferred from homology"/>
<keyword evidence="4" id="KW-0233">DNA recombination</keyword>
<dbReference type="Pfam" id="PF14659">
    <property type="entry name" value="Phage_int_SAM_3"/>
    <property type="match status" value="1"/>
</dbReference>
<accession>A0AAQ2XLB6</accession>
<dbReference type="CDD" id="cd01189">
    <property type="entry name" value="INT_ICEBs1_C_like"/>
    <property type="match status" value="1"/>
</dbReference>
<dbReference type="Gene3D" id="1.10.443.10">
    <property type="entry name" value="Intergrase catalytic core"/>
    <property type="match status" value="1"/>
</dbReference>
<evidence type="ECO:0000259" key="5">
    <source>
        <dbReference type="PROSITE" id="PS51898"/>
    </source>
</evidence>
<dbReference type="Gene3D" id="1.10.150.130">
    <property type="match status" value="1"/>
</dbReference>
<keyword evidence="2" id="KW-0229">DNA integration</keyword>
<protein>
    <submittedName>
        <fullName evidence="6">Tyrosine-type recombinase/integrase</fullName>
    </submittedName>
</protein>
<dbReference type="InterPro" id="IPR010998">
    <property type="entry name" value="Integrase_recombinase_N"/>
</dbReference>
<reference evidence="6" key="1">
    <citation type="submission" date="2023-02" db="EMBL/GenBank/DDBJ databases">
        <title>Complete genome sequence of Lactobacillus ruminis CACC888 isolated from Pig feces.</title>
        <authorList>
            <person name="Park S."/>
            <person name="Park M.A."/>
            <person name="Kim D.-H."/>
            <person name="Kim Y."/>
        </authorList>
    </citation>
    <scope>NUCLEOTIDE SEQUENCE</scope>
    <source>
        <strain evidence="6">CACC888</strain>
    </source>
</reference>
<feature type="domain" description="Tyr recombinase" evidence="5">
    <location>
        <begin position="105"/>
        <end position="312"/>
    </location>
</feature>
<dbReference type="EMBL" id="CP117692">
    <property type="protein sequence ID" value="WDC82669.1"/>
    <property type="molecule type" value="Genomic_DNA"/>
</dbReference>
<keyword evidence="3" id="KW-0238">DNA-binding</keyword>
<dbReference type="PANTHER" id="PTHR30349">
    <property type="entry name" value="PHAGE INTEGRASE-RELATED"/>
    <property type="match status" value="1"/>
</dbReference>
<dbReference type="GO" id="GO:0003677">
    <property type="term" value="F:DNA binding"/>
    <property type="evidence" value="ECO:0007669"/>
    <property type="project" value="UniProtKB-KW"/>
</dbReference>
<dbReference type="Proteomes" id="UP001222683">
    <property type="component" value="Chromosome"/>
</dbReference>
<organism evidence="6 7">
    <name type="scientific">Ligilactobacillus ruminis</name>
    <dbReference type="NCBI Taxonomy" id="1623"/>
    <lineage>
        <taxon>Bacteria</taxon>
        <taxon>Bacillati</taxon>
        <taxon>Bacillota</taxon>
        <taxon>Bacilli</taxon>
        <taxon>Lactobacillales</taxon>
        <taxon>Lactobacillaceae</taxon>
        <taxon>Ligilactobacillus</taxon>
    </lineage>
</organism>
<dbReference type="Pfam" id="PF00589">
    <property type="entry name" value="Phage_integrase"/>
    <property type="match status" value="1"/>
</dbReference>
<dbReference type="RefSeq" id="WP_273745381.1">
    <property type="nucleotide sequence ID" value="NZ_CP117692.1"/>
</dbReference>
<dbReference type="SUPFAM" id="SSF56349">
    <property type="entry name" value="DNA breaking-rejoining enzymes"/>
    <property type="match status" value="1"/>
</dbReference>
<dbReference type="InterPro" id="IPR004107">
    <property type="entry name" value="Integrase_SAM-like_N"/>
</dbReference>
<dbReference type="InterPro" id="IPR050090">
    <property type="entry name" value="Tyrosine_recombinase_XerCD"/>
</dbReference>
<dbReference type="InterPro" id="IPR011010">
    <property type="entry name" value="DNA_brk_join_enz"/>
</dbReference>
<dbReference type="GO" id="GO:0015074">
    <property type="term" value="P:DNA integration"/>
    <property type="evidence" value="ECO:0007669"/>
    <property type="project" value="UniProtKB-KW"/>
</dbReference>
<dbReference type="AlphaFoldDB" id="A0AAQ2XLB6"/>
<sequence length="318" mass="36381">MTYREVYEKFFIGPYTASREESTVVRFTRDFRCYILPTLGDRPIKKITTAECQAAVMEWSKHRKNVAKLGQQAAMIFREALAQHLIFENPMANGLIKYPRVKPNHRPKSFTKSEFQIFIKALKSDYQTKLPRAFAFLWLLAFTGCRKSEVAALKWQDINLDDGYIYIHHSVTRNLQNGLKIGKTKTSSSVRHIPIDKQTVKVLSEWYTHQKQEMEILGLDFKNKKQLLFTNINGGLLTPSKPGKWMHQLEKDHNLPYVTPHGLRHTYGTLLLEAGTPITDVSKLLGHSNVATTMQVYIDLHPVTSHQAANTLAALAND</sequence>
<dbReference type="PANTHER" id="PTHR30349:SF64">
    <property type="entry name" value="PROPHAGE INTEGRASE INTD-RELATED"/>
    <property type="match status" value="1"/>
</dbReference>
<evidence type="ECO:0000256" key="4">
    <source>
        <dbReference type="ARBA" id="ARBA00023172"/>
    </source>
</evidence>
<evidence type="ECO:0000256" key="2">
    <source>
        <dbReference type="ARBA" id="ARBA00022908"/>
    </source>
</evidence>
<dbReference type="GO" id="GO:0006310">
    <property type="term" value="P:DNA recombination"/>
    <property type="evidence" value="ECO:0007669"/>
    <property type="project" value="UniProtKB-KW"/>
</dbReference>
<dbReference type="PROSITE" id="PS51898">
    <property type="entry name" value="TYR_RECOMBINASE"/>
    <property type="match status" value="1"/>
</dbReference>
<name>A0AAQ2XLB6_9LACO</name>
<evidence type="ECO:0000256" key="3">
    <source>
        <dbReference type="ARBA" id="ARBA00023125"/>
    </source>
</evidence>
<dbReference type="InterPro" id="IPR013762">
    <property type="entry name" value="Integrase-like_cat_sf"/>
</dbReference>
<evidence type="ECO:0000313" key="6">
    <source>
        <dbReference type="EMBL" id="WDC82669.1"/>
    </source>
</evidence>
<dbReference type="InterPro" id="IPR002104">
    <property type="entry name" value="Integrase_catalytic"/>
</dbReference>